<dbReference type="EMBL" id="CP000501">
    <property type="protein sequence ID" value="ABN68023.2"/>
    <property type="molecule type" value="Genomic_DNA"/>
</dbReference>
<dbReference type="HOGENOM" id="CLU_417961_0_0_1"/>
<dbReference type="InParanoid" id="A3LYS0"/>
<gene>
    <name evidence="1" type="ORF">PICST_33275</name>
</gene>
<proteinExistence type="predicted"/>
<keyword evidence="2" id="KW-1185">Reference proteome</keyword>
<sequence length="709" mass="81293">MKATKIIIRRFSASVRIRQKSEPVRNRLEAAVANFISKVQKSQSKSSGSILSAIDLLIDKHNETLAAHFGIPHETNDYLKVKQQIWDKLSVGDISLAQDQESVEAQRSNLLNSHSLRLSSSSSTSLSKFVKCLYPLHKSTSPSLSSSNSNKVLDIPSSLGKYELINHNQLHRTFYELPSPQPFYLSPQHLNDFLHRFLFNKRDFIKSNIVSLSNLNHFAPYRFFEYYNQMLFKRQEYVSMVTKILQDLQTYGFETSLTEQNQIIFYTFFKDKAPIVHKINEAVGKLKELGMSVTQDAYPTFDLDTYNQLKESMIAKYGKLHISSLNIFLLHAIRHSQESVIVDVLQQIGFAELVGGNSLSERLSTPDETTFALLFEYFSSSSYASSKGLSSFVEVFEKAVADKSLVFDVKLINVLLKCLCENEELNFAENIVSKLFLQEVPKLQVDESEAVVLKQMSPRDKLAYKKLELIYNNIRKVTNDFEISYTILPTESTFKPLISSYCLPLSNTKNSFRKVNYLTNFMETYYKLPITTRTFKLIFSKFEASKEEGWELFDLINITSKLISLHDYSYNLSEDTSLFGTDGQFSKLDRIEKSSQLTNFINNHLVKQIDLNIPIAQGSFVKLNDSLITSVYHAFMETIKRSAPNNKEGADELVRRIQRQYDSLRERINKSRGPVDQEGFTTTTRDIYALDELNYIKKAFLIDLIDVVG</sequence>
<dbReference type="OMA" id="ATRHDQF"/>
<dbReference type="KEGG" id="pic:PICST_33275"/>
<reference evidence="1 2" key="1">
    <citation type="journal article" date="2007" name="Nat. Biotechnol.">
        <title>Genome sequence of the lignocellulose-bioconverting and xylose-fermenting yeast Pichia stipitis.</title>
        <authorList>
            <person name="Jeffries T.W."/>
            <person name="Grigoriev I.V."/>
            <person name="Grimwood J."/>
            <person name="Laplaza J.M."/>
            <person name="Aerts A."/>
            <person name="Salamov A."/>
            <person name="Schmutz J."/>
            <person name="Lindquist E."/>
            <person name="Dehal P."/>
            <person name="Shapiro H."/>
            <person name="Jin Y.S."/>
            <person name="Passoth V."/>
            <person name="Richardson P.M."/>
        </authorList>
    </citation>
    <scope>NUCLEOTIDE SEQUENCE [LARGE SCALE GENOMIC DNA]</scope>
    <source>
        <strain evidence="2">ATCC 58785 / CBS 6054 / NBRC 10063 / NRRL Y-11545</strain>
    </source>
</reference>
<dbReference type="Proteomes" id="UP000002258">
    <property type="component" value="Chromosome 7"/>
</dbReference>
<dbReference type="OrthoDB" id="4017550at2759"/>
<dbReference type="eggNOG" id="ENOG502RPYD">
    <property type="taxonomic scope" value="Eukaryota"/>
</dbReference>
<dbReference type="AlphaFoldDB" id="A3LYS0"/>
<dbReference type="RefSeq" id="XP_001386052.2">
    <property type="nucleotide sequence ID" value="XM_001386015.1"/>
</dbReference>
<dbReference type="STRING" id="322104.A3LYS0"/>
<name>A3LYS0_PICST</name>
<protein>
    <submittedName>
        <fullName evidence="1">Uncharacterized protein</fullName>
    </submittedName>
</protein>
<evidence type="ECO:0000313" key="2">
    <source>
        <dbReference type="Proteomes" id="UP000002258"/>
    </source>
</evidence>
<dbReference type="GeneID" id="4840753"/>
<organism evidence="1 2">
    <name type="scientific">Scheffersomyces stipitis (strain ATCC 58785 / CBS 6054 / NBRC 10063 / NRRL Y-11545)</name>
    <name type="common">Yeast</name>
    <name type="synonym">Pichia stipitis</name>
    <dbReference type="NCBI Taxonomy" id="322104"/>
    <lineage>
        <taxon>Eukaryota</taxon>
        <taxon>Fungi</taxon>
        <taxon>Dikarya</taxon>
        <taxon>Ascomycota</taxon>
        <taxon>Saccharomycotina</taxon>
        <taxon>Pichiomycetes</taxon>
        <taxon>Debaryomycetaceae</taxon>
        <taxon>Scheffersomyces</taxon>
    </lineage>
</organism>
<accession>A3LYS0</accession>
<evidence type="ECO:0000313" key="1">
    <source>
        <dbReference type="EMBL" id="ABN68023.2"/>
    </source>
</evidence>